<dbReference type="InterPro" id="IPR055438">
    <property type="entry name" value="AstE_AspA_cat"/>
</dbReference>
<keyword evidence="7" id="KW-1185">Reference proteome</keyword>
<comment type="cofactor">
    <cofactor evidence="1">
        <name>Zn(2+)</name>
        <dbReference type="ChEBI" id="CHEBI:29105"/>
    </cofactor>
</comment>
<evidence type="ECO:0000256" key="2">
    <source>
        <dbReference type="ARBA" id="ARBA00022723"/>
    </source>
</evidence>
<gene>
    <name evidence="6" type="ORF">ACCAA_520003</name>
</gene>
<dbReference type="GO" id="GO:0016788">
    <property type="term" value="F:hydrolase activity, acting on ester bonds"/>
    <property type="evidence" value="ECO:0007669"/>
    <property type="project" value="InterPro"/>
</dbReference>
<dbReference type="SUPFAM" id="SSF53187">
    <property type="entry name" value="Zn-dependent exopeptidases"/>
    <property type="match status" value="1"/>
</dbReference>
<accession>A0A1A8XSI3</accession>
<protein>
    <recommendedName>
        <fullName evidence="5">Succinylglutamate desuccinylase/Aspartoacylase catalytic domain-containing protein</fullName>
    </recommendedName>
</protein>
<evidence type="ECO:0000313" key="6">
    <source>
        <dbReference type="EMBL" id="SBT08059.1"/>
    </source>
</evidence>
<dbReference type="Pfam" id="PF24827">
    <property type="entry name" value="AstE_AspA_cat"/>
    <property type="match status" value="1"/>
</dbReference>
<keyword evidence="3" id="KW-0378">Hydrolase</keyword>
<sequence>MSTSAVSCLCMSGLFKSLSFMLTVLETLPNRFLTTPARELYRLLPGPTLIHLAGRRATPLFVSALLHGNEDSGVVALQSVLLNHAHRPLPRALSILVGNVAAAREGLRRLDHQPDYNRVWPGTDRHADAPEHAAMSEVHRRMQARGLFASIDIHNNTGINPHYCVVNRLDQPVLQLALLFSRTVVWFRGLPGSQTTAFSPLCPALTVECGKPGSPANEEHAARFIEACLHLAQFPVHDVHEHDIDLYHTVATVRVPSAISFDFGGGAPADIHFDEQLDHMNFRHLDPGSAFGTTRREFPLDVRDESGRDVAAEFFDCSGGVIRLRRASTPAMLTLDARAVRQDCLCYLMERLPLPQRESEAAARPLCASL</sequence>
<dbReference type="CDD" id="cd06256">
    <property type="entry name" value="M14_ASTE_ASPA-like"/>
    <property type="match status" value="1"/>
</dbReference>
<feature type="domain" description="Succinylglutamate desuccinylase/Aspartoacylase catalytic" evidence="5">
    <location>
        <begin position="60"/>
        <end position="230"/>
    </location>
</feature>
<dbReference type="STRING" id="1860102.ACCAA_520003"/>
<evidence type="ECO:0000256" key="1">
    <source>
        <dbReference type="ARBA" id="ARBA00001947"/>
    </source>
</evidence>
<evidence type="ECO:0000256" key="3">
    <source>
        <dbReference type="ARBA" id="ARBA00022801"/>
    </source>
</evidence>
<dbReference type="Proteomes" id="UP000199169">
    <property type="component" value="Unassembled WGS sequence"/>
</dbReference>
<evidence type="ECO:0000313" key="7">
    <source>
        <dbReference type="Proteomes" id="UP000199169"/>
    </source>
</evidence>
<reference evidence="6 7" key="1">
    <citation type="submission" date="2016-06" db="EMBL/GenBank/DDBJ databases">
        <authorList>
            <person name="Kjaerup R.B."/>
            <person name="Dalgaard T.S."/>
            <person name="Juul-Madsen H.R."/>
        </authorList>
    </citation>
    <scope>NUCLEOTIDE SEQUENCE [LARGE SCALE GENOMIC DNA]</scope>
    <source>
        <strain evidence="6">3</strain>
    </source>
</reference>
<dbReference type="GO" id="GO:0046872">
    <property type="term" value="F:metal ion binding"/>
    <property type="evidence" value="ECO:0007669"/>
    <property type="project" value="UniProtKB-KW"/>
</dbReference>
<evidence type="ECO:0000259" key="5">
    <source>
        <dbReference type="Pfam" id="PF24827"/>
    </source>
</evidence>
<name>A0A1A8XSI3_9PROT</name>
<keyword evidence="2" id="KW-0479">Metal-binding</keyword>
<keyword evidence="4" id="KW-0862">Zinc</keyword>
<evidence type="ECO:0000256" key="4">
    <source>
        <dbReference type="ARBA" id="ARBA00022833"/>
    </source>
</evidence>
<dbReference type="AlphaFoldDB" id="A0A1A8XSI3"/>
<dbReference type="Gene3D" id="3.40.630.10">
    <property type="entry name" value="Zn peptidases"/>
    <property type="match status" value="1"/>
</dbReference>
<organism evidence="6 7">
    <name type="scientific">Candidatus Accumulibacter aalborgensis</name>
    <dbReference type="NCBI Taxonomy" id="1860102"/>
    <lineage>
        <taxon>Bacteria</taxon>
        <taxon>Pseudomonadati</taxon>
        <taxon>Pseudomonadota</taxon>
        <taxon>Betaproteobacteria</taxon>
        <taxon>Candidatus Accumulibacter</taxon>
    </lineage>
</organism>
<proteinExistence type="predicted"/>
<dbReference type="EMBL" id="FLQX01000130">
    <property type="protein sequence ID" value="SBT08059.1"/>
    <property type="molecule type" value="Genomic_DNA"/>
</dbReference>